<dbReference type="Pfam" id="PF00069">
    <property type="entry name" value="Pkinase"/>
    <property type="match status" value="2"/>
</dbReference>
<keyword evidence="3" id="KW-1185">Reference proteome</keyword>
<sequence length="830" mass="93514">MASSTFLPSTTLKLYSNFIYFKTHFNPSKPISHTKFYTLTPRKHFRITSSLTEIAEITDTLQKNPFFKTGYESFQGLTESLPENEKWGVLVFAGLVWVYLTARPGVLIGAIDSYVLANVQRVFDVMSGRRGLKSGDFLIGEKLGEGSFGVVYSGVVVPKGFSVEDRVRISGSKRRQLEKDDRFKEKVILKQVTNIRGFCIKILYSDYTAYCALIRQEKGLRVFVNAYCALILQEKVKVGVQGAIECGDFEEWFNYRLSRAAPDTCAEFLGSFVADKTNSLFTKGEKWLVWKFEGDRDLGEYMKDRFFPLNLESLMFGQVLQGLESIQRNALIIKQIMRQIISSLKKIHDTGIVHRDVKPANLVVTKKGRIKLIDFGAATDLRIGKNYVPDKGLLDPDYCPPELYVLPEETPSPPPEPVAALLSPILWQLNSPDLFDMYSAGIVLMQMAIPSLRSTAALKNFNLELKTVNYDLKRWREKTRTRPDISVLDLDSGRGWDLATKLISERGSLRRGRLSAADALRHPYFLLGGDQAASVLSKLSFSKLSRAAPDTCAEFLGSFVADKTNSLFTKGEKWLVWKFEGDRDLGEYMKDRFFPLNLESLMFGQVLQGLESIQRNALIIKQIMRQIISSLKKIHDTGIVHRDVKPANLVVTKKGRIKLIDFGAATDLRIGKNYVPDKGLLDPDYCPPELYVLPEETPSPPPEPVAALLSPILWQLNSPDLFDMYSAGIVLMQMAIPSLRSTAALKNFNLELKTVNYDLKRWREKTRTRPDISVLDLDSGRGWDLATKLISERGSLRRGRLSAADALRHPYFLLGGDQAASVLSKLSFSK</sequence>
<gene>
    <name evidence="2" type="ORF">CTI12_AA372890</name>
</gene>
<proteinExistence type="predicted"/>
<dbReference type="GO" id="GO:0005524">
    <property type="term" value="F:ATP binding"/>
    <property type="evidence" value="ECO:0007669"/>
    <property type="project" value="InterPro"/>
</dbReference>
<evidence type="ECO:0000313" key="2">
    <source>
        <dbReference type="EMBL" id="PWA61439.1"/>
    </source>
</evidence>
<dbReference type="AlphaFoldDB" id="A0A2U1MJN2"/>
<evidence type="ECO:0000313" key="3">
    <source>
        <dbReference type="Proteomes" id="UP000245207"/>
    </source>
</evidence>
<dbReference type="STRING" id="35608.A0A2U1MJN2"/>
<dbReference type="Gene3D" id="3.30.200.20">
    <property type="entry name" value="Phosphorylase Kinase, domain 1"/>
    <property type="match status" value="2"/>
</dbReference>
<dbReference type="Gene3D" id="1.10.510.10">
    <property type="entry name" value="Transferase(Phosphotransferase) domain 1"/>
    <property type="match status" value="2"/>
</dbReference>
<keyword evidence="2" id="KW-0418">Kinase</keyword>
<dbReference type="OrthoDB" id="10252171at2759"/>
<feature type="domain" description="Protein kinase" evidence="1">
    <location>
        <begin position="530"/>
        <end position="812"/>
    </location>
</feature>
<keyword evidence="2" id="KW-0808">Transferase</keyword>
<dbReference type="PROSITE" id="PS50011">
    <property type="entry name" value="PROTEIN_KINASE_DOM"/>
    <property type="match status" value="2"/>
</dbReference>
<dbReference type="InterPro" id="IPR008271">
    <property type="entry name" value="Ser/Thr_kinase_AS"/>
</dbReference>
<comment type="caution">
    <text evidence="2">The sequence shown here is derived from an EMBL/GenBank/DDBJ whole genome shotgun (WGS) entry which is preliminary data.</text>
</comment>
<dbReference type="PANTHER" id="PTHR46699:SF1">
    <property type="entry name" value="SERINE_THREONINE-PROTEIN KINASE STN8, CHLOROPLASTIC"/>
    <property type="match status" value="1"/>
</dbReference>
<dbReference type="PANTHER" id="PTHR46699">
    <property type="entry name" value="SERINE/THREONINE-PROTEIN KINASE STN8, CHLOROPLASTIC-RELATED"/>
    <property type="match status" value="1"/>
</dbReference>
<feature type="domain" description="Protein kinase" evidence="1">
    <location>
        <begin position="137"/>
        <end position="525"/>
    </location>
</feature>
<reference evidence="2 3" key="1">
    <citation type="journal article" date="2018" name="Mol. Plant">
        <title>The genome of Artemisia annua provides insight into the evolution of Asteraceae family and artemisinin biosynthesis.</title>
        <authorList>
            <person name="Shen Q."/>
            <person name="Zhang L."/>
            <person name="Liao Z."/>
            <person name="Wang S."/>
            <person name="Yan T."/>
            <person name="Shi P."/>
            <person name="Liu M."/>
            <person name="Fu X."/>
            <person name="Pan Q."/>
            <person name="Wang Y."/>
            <person name="Lv Z."/>
            <person name="Lu X."/>
            <person name="Zhang F."/>
            <person name="Jiang W."/>
            <person name="Ma Y."/>
            <person name="Chen M."/>
            <person name="Hao X."/>
            <person name="Li L."/>
            <person name="Tang Y."/>
            <person name="Lv G."/>
            <person name="Zhou Y."/>
            <person name="Sun X."/>
            <person name="Brodelius P.E."/>
            <person name="Rose J.K.C."/>
            <person name="Tang K."/>
        </authorList>
    </citation>
    <scope>NUCLEOTIDE SEQUENCE [LARGE SCALE GENOMIC DNA]</scope>
    <source>
        <strain evidence="3">cv. Huhao1</strain>
        <tissue evidence="2">Leaf</tissue>
    </source>
</reference>
<dbReference type="SUPFAM" id="SSF56112">
    <property type="entry name" value="Protein kinase-like (PK-like)"/>
    <property type="match status" value="2"/>
</dbReference>
<dbReference type="InterPro" id="IPR011009">
    <property type="entry name" value="Kinase-like_dom_sf"/>
</dbReference>
<evidence type="ECO:0000259" key="1">
    <source>
        <dbReference type="PROSITE" id="PS50011"/>
    </source>
</evidence>
<accession>A0A2U1MJN2</accession>
<protein>
    <submittedName>
        <fullName evidence="2">Protein kinase, catalytic domain-containing protein</fullName>
    </submittedName>
</protein>
<dbReference type="EMBL" id="PKPP01005102">
    <property type="protein sequence ID" value="PWA61439.1"/>
    <property type="molecule type" value="Genomic_DNA"/>
</dbReference>
<dbReference type="InterPro" id="IPR000719">
    <property type="entry name" value="Prot_kinase_dom"/>
</dbReference>
<dbReference type="GO" id="GO:0004672">
    <property type="term" value="F:protein kinase activity"/>
    <property type="evidence" value="ECO:0007669"/>
    <property type="project" value="InterPro"/>
</dbReference>
<dbReference type="Proteomes" id="UP000245207">
    <property type="component" value="Unassembled WGS sequence"/>
</dbReference>
<organism evidence="2 3">
    <name type="scientific">Artemisia annua</name>
    <name type="common">Sweet wormwood</name>
    <dbReference type="NCBI Taxonomy" id="35608"/>
    <lineage>
        <taxon>Eukaryota</taxon>
        <taxon>Viridiplantae</taxon>
        <taxon>Streptophyta</taxon>
        <taxon>Embryophyta</taxon>
        <taxon>Tracheophyta</taxon>
        <taxon>Spermatophyta</taxon>
        <taxon>Magnoliopsida</taxon>
        <taxon>eudicotyledons</taxon>
        <taxon>Gunneridae</taxon>
        <taxon>Pentapetalae</taxon>
        <taxon>asterids</taxon>
        <taxon>campanulids</taxon>
        <taxon>Asterales</taxon>
        <taxon>Asteraceae</taxon>
        <taxon>Asteroideae</taxon>
        <taxon>Anthemideae</taxon>
        <taxon>Artemisiinae</taxon>
        <taxon>Artemisia</taxon>
    </lineage>
</organism>
<dbReference type="SMART" id="SM00220">
    <property type="entry name" value="S_TKc"/>
    <property type="match status" value="1"/>
</dbReference>
<dbReference type="PROSITE" id="PS00108">
    <property type="entry name" value="PROTEIN_KINASE_ST"/>
    <property type="match status" value="2"/>
</dbReference>
<name>A0A2U1MJN2_ARTAN</name>